<dbReference type="InterPro" id="IPR020560">
    <property type="entry name" value="PRibGlycinamide_synth_C-dom"/>
</dbReference>
<feature type="domain" description="ATP-grasp" evidence="14">
    <location>
        <begin position="119"/>
        <end position="324"/>
    </location>
</feature>
<dbReference type="PROSITE" id="PS50975">
    <property type="entry name" value="ATP_GRASP"/>
    <property type="match status" value="1"/>
</dbReference>
<dbReference type="Proteomes" id="UP000242699">
    <property type="component" value="Unassembled WGS sequence"/>
</dbReference>
<keyword evidence="8 13" id="KW-0067">ATP-binding</keyword>
<dbReference type="InterPro" id="IPR037123">
    <property type="entry name" value="PRibGlycinamide_synth_C_sf"/>
</dbReference>
<evidence type="ECO:0000313" key="16">
    <source>
        <dbReference type="Proteomes" id="UP000242699"/>
    </source>
</evidence>
<evidence type="ECO:0000256" key="6">
    <source>
        <dbReference type="ARBA" id="ARBA00022741"/>
    </source>
</evidence>
<proteinExistence type="inferred from homology"/>
<dbReference type="UniPathway" id="UPA00074">
    <property type="reaction ID" value="UER00125"/>
</dbReference>
<dbReference type="GO" id="GO:0004637">
    <property type="term" value="F:phosphoribosylamine-glycine ligase activity"/>
    <property type="evidence" value="ECO:0007669"/>
    <property type="project" value="UniProtKB-UniRule"/>
</dbReference>
<keyword evidence="7 12" id="KW-0658">Purine biosynthesis</keyword>
<dbReference type="SUPFAM" id="SSF51246">
    <property type="entry name" value="Rudiment single hybrid motif"/>
    <property type="match status" value="1"/>
</dbReference>
<dbReference type="Gene3D" id="3.90.600.10">
    <property type="entry name" value="Phosphoribosylglycinamide synthetase, C-terminal domain"/>
    <property type="match status" value="1"/>
</dbReference>
<reference evidence="15 16" key="1">
    <citation type="journal article" date="2014" name="BMC Genomics">
        <title>Comparison of environmental and isolate Sulfobacillus genomes reveals diverse carbon, sulfur, nitrogen, and hydrogen metabolisms.</title>
        <authorList>
            <person name="Justice N.B."/>
            <person name="Norman A."/>
            <person name="Brown C.T."/>
            <person name="Singh A."/>
            <person name="Thomas B.C."/>
            <person name="Banfield J.F."/>
        </authorList>
    </citation>
    <scope>NUCLEOTIDE SEQUENCE [LARGE SCALE GENOMIC DNA]</scope>
    <source>
        <strain evidence="15">AMDSBA1</strain>
    </source>
</reference>
<evidence type="ECO:0000256" key="12">
    <source>
        <dbReference type="HAMAP-Rule" id="MF_00138"/>
    </source>
</evidence>
<comment type="similarity">
    <text evidence="9 12">Belongs to the GARS family.</text>
</comment>
<comment type="cofactor">
    <cofactor evidence="1">
        <name>Mn(2+)</name>
        <dbReference type="ChEBI" id="CHEBI:29035"/>
    </cofactor>
</comment>
<name>A0A2T2X1D1_9FIRM</name>
<dbReference type="Gene3D" id="3.40.50.20">
    <property type="match status" value="1"/>
</dbReference>
<evidence type="ECO:0000256" key="9">
    <source>
        <dbReference type="ARBA" id="ARBA00038345"/>
    </source>
</evidence>
<comment type="catalytic activity">
    <reaction evidence="12">
        <text>5-phospho-beta-D-ribosylamine + glycine + ATP = N(1)-(5-phospho-beta-D-ribosyl)glycinamide + ADP + phosphate + H(+)</text>
        <dbReference type="Rhea" id="RHEA:17453"/>
        <dbReference type="ChEBI" id="CHEBI:15378"/>
        <dbReference type="ChEBI" id="CHEBI:30616"/>
        <dbReference type="ChEBI" id="CHEBI:43474"/>
        <dbReference type="ChEBI" id="CHEBI:57305"/>
        <dbReference type="ChEBI" id="CHEBI:58681"/>
        <dbReference type="ChEBI" id="CHEBI:143788"/>
        <dbReference type="ChEBI" id="CHEBI:456216"/>
        <dbReference type="EC" id="6.3.4.13"/>
    </reaction>
</comment>
<dbReference type="InterPro" id="IPR020562">
    <property type="entry name" value="PRibGlycinamide_synth_N"/>
</dbReference>
<dbReference type="SUPFAM" id="SSF56059">
    <property type="entry name" value="Glutathione synthetase ATP-binding domain-like"/>
    <property type="match status" value="1"/>
</dbReference>
<comment type="caution">
    <text evidence="15">The sequence shown here is derived from an EMBL/GenBank/DDBJ whole genome shotgun (WGS) entry which is preliminary data.</text>
</comment>
<evidence type="ECO:0000259" key="14">
    <source>
        <dbReference type="PROSITE" id="PS50975"/>
    </source>
</evidence>
<dbReference type="Gene3D" id="3.30.470.20">
    <property type="entry name" value="ATP-grasp fold, B domain"/>
    <property type="match status" value="1"/>
</dbReference>
<dbReference type="GO" id="GO:0005524">
    <property type="term" value="F:ATP binding"/>
    <property type="evidence" value="ECO:0007669"/>
    <property type="project" value="UniProtKB-UniRule"/>
</dbReference>
<dbReference type="InterPro" id="IPR020559">
    <property type="entry name" value="PRibGlycinamide_synth_CS"/>
</dbReference>
<dbReference type="NCBIfam" id="TIGR00877">
    <property type="entry name" value="purD"/>
    <property type="match status" value="1"/>
</dbReference>
<organism evidence="15 16">
    <name type="scientific">Sulfobacillus benefaciens</name>
    <dbReference type="NCBI Taxonomy" id="453960"/>
    <lineage>
        <taxon>Bacteria</taxon>
        <taxon>Bacillati</taxon>
        <taxon>Bacillota</taxon>
        <taxon>Clostridia</taxon>
        <taxon>Eubacteriales</taxon>
        <taxon>Clostridiales Family XVII. Incertae Sedis</taxon>
        <taxon>Sulfobacillus</taxon>
    </lineage>
</organism>
<dbReference type="PANTHER" id="PTHR43472:SF1">
    <property type="entry name" value="PHOSPHORIBOSYLAMINE--GLYCINE LIGASE, CHLOROPLASTIC"/>
    <property type="match status" value="1"/>
</dbReference>
<sequence>MTGDTTTVLPLSRLSGILVIGSGAREHAILWGISKDSPSVPIYAAPGNAGIETLATRVSAYTPADIVRWAEDKGCLLVIVGPEDPLAQGIADMLRRQGHVVVGPSYEAARLESSKVFAKRFMNRYHIPTASWQLFKDPKELHNFLVGRKIWPLVLKQSRLAQGKGVVVANDPDEAFGATDQWNEDPHVYDDGIIAEECLVGREVSVHVLTNGEEYVWLPLAQDYKRLNSDPHSPNTGGMGAYAPVDWLSDEERKTIDEEILRPVIEAIAQERMLYYGILYVGLMMTSDGPKVLEFNVRLGDPETEVIIPILDIPWTAWWWALGQGRLLAPRLPDPQSTAVAVVMASEGYPRKPVTGQPLEIDPSPGGLIFHAATVRDQGRLMAQGGRVLTVVGLGSRLETAREQSYRQVEAIRFPQSQHRDDIAREGDQ</sequence>
<dbReference type="PANTHER" id="PTHR43472">
    <property type="entry name" value="PHOSPHORIBOSYLAMINE--GLYCINE LIGASE"/>
    <property type="match status" value="1"/>
</dbReference>
<evidence type="ECO:0000256" key="1">
    <source>
        <dbReference type="ARBA" id="ARBA00001936"/>
    </source>
</evidence>
<keyword evidence="6 13" id="KW-0547">Nucleotide-binding</keyword>
<evidence type="ECO:0000256" key="2">
    <source>
        <dbReference type="ARBA" id="ARBA00001946"/>
    </source>
</evidence>
<dbReference type="EC" id="6.3.4.13" evidence="4 12"/>
<dbReference type="AlphaFoldDB" id="A0A2T2X1D1"/>
<dbReference type="Pfam" id="PF02844">
    <property type="entry name" value="GARS_N"/>
    <property type="match status" value="1"/>
</dbReference>
<evidence type="ECO:0000256" key="11">
    <source>
        <dbReference type="ARBA" id="ARBA00042864"/>
    </source>
</evidence>
<keyword evidence="5 12" id="KW-0436">Ligase</keyword>
<evidence type="ECO:0000256" key="3">
    <source>
        <dbReference type="ARBA" id="ARBA00005174"/>
    </source>
</evidence>
<dbReference type="InterPro" id="IPR013815">
    <property type="entry name" value="ATP_grasp_subdomain_1"/>
</dbReference>
<dbReference type="GO" id="GO:0046872">
    <property type="term" value="F:metal ion binding"/>
    <property type="evidence" value="ECO:0007669"/>
    <property type="project" value="InterPro"/>
</dbReference>
<dbReference type="SUPFAM" id="SSF52440">
    <property type="entry name" value="PreATP-grasp domain"/>
    <property type="match status" value="1"/>
</dbReference>
<dbReference type="GO" id="GO:0009113">
    <property type="term" value="P:purine nucleobase biosynthetic process"/>
    <property type="evidence" value="ECO:0007669"/>
    <property type="project" value="InterPro"/>
</dbReference>
<gene>
    <name evidence="12" type="primary">purD</name>
    <name evidence="15" type="ORF">C7B43_09940</name>
</gene>
<dbReference type="HAMAP" id="MF_00138">
    <property type="entry name" value="GARS"/>
    <property type="match status" value="1"/>
</dbReference>
<dbReference type="EMBL" id="PXYT01000020">
    <property type="protein sequence ID" value="PSR28294.1"/>
    <property type="molecule type" value="Genomic_DNA"/>
</dbReference>
<evidence type="ECO:0000256" key="5">
    <source>
        <dbReference type="ARBA" id="ARBA00022598"/>
    </source>
</evidence>
<dbReference type="InterPro" id="IPR011761">
    <property type="entry name" value="ATP-grasp"/>
</dbReference>
<evidence type="ECO:0000256" key="10">
    <source>
        <dbReference type="ARBA" id="ARBA00042242"/>
    </source>
</evidence>
<protein>
    <recommendedName>
        <fullName evidence="4 12">Phosphoribosylamine--glycine ligase</fullName>
        <ecNumber evidence="4 12">6.3.4.13</ecNumber>
    </recommendedName>
    <alternativeName>
        <fullName evidence="12">GARS</fullName>
    </alternativeName>
    <alternativeName>
        <fullName evidence="10 12">Glycinamide ribonucleotide synthetase</fullName>
    </alternativeName>
    <alternativeName>
        <fullName evidence="11 12">Phosphoribosylglycinamide synthetase</fullName>
    </alternativeName>
</protein>
<comment type="cofactor">
    <cofactor evidence="2">
        <name>Mg(2+)</name>
        <dbReference type="ChEBI" id="CHEBI:18420"/>
    </cofactor>
</comment>
<evidence type="ECO:0000256" key="8">
    <source>
        <dbReference type="ARBA" id="ARBA00022840"/>
    </source>
</evidence>
<comment type="pathway">
    <text evidence="3 12">Purine metabolism; IMP biosynthesis via de novo pathway; N(1)-(5-phospho-D-ribosyl)glycinamide from 5-phospho-alpha-D-ribose 1-diphosphate: step 2/2.</text>
</comment>
<dbReference type="GO" id="GO:0006189">
    <property type="term" value="P:'de novo' IMP biosynthetic process"/>
    <property type="evidence" value="ECO:0007669"/>
    <property type="project" value="UniProtKB-UniRule"/>
</dbReference>
<dbReference type="Pfam" id="PF02843">
    <property type="entry name" value="GARS_C"/>
    <property type="match status" value="1"/>
</dbReference>
<dbReference type="InterPro" id="IPR000115">
    <property type="entry name" value="PRibGlycinamide_synth"/>
</dbReference>
<dbReference type="InterPro" id="IPR011054">
    <property type="entry name" value="Rudment_hybrid_motif"/>
</dbReference>
<dbReference type="SMART" id="SM01210">
    <property type="entry name" value="GARS_C"/>
    <property type="match status" value="1"/>
</dbReference>
<evidence type="ECO:0000313" key="15">
    <source>
        <dbReference type="EMBL" id="PSR28294.1"/>
    </source>
</evidence>
<dbReference type="InterPro" id="IPR020561">
    <property type="entry name" value="PRibGlycinamid_synth_ATP-grasp"/>
</dbReference>
<accession>A0A2T2X1D1</accession>
<dbReference type="InterPro" id="IPR016185">
    <property type="entry name" value="PreATP-grasp_dom_sf"/>
</dbReference>
<evidence type="ECO:0000256" key="4">
    <source>
        <dbReference type="ARBA" id="ARBA00013255"/>
    </source>
</evidence>
<evidence type="ECO:0000256" key="7">
    <source>
        <dbReference type="ARBA" id="ARBA00022755"/>
    </source>
</evidence>
<dbReference type="PROSITE" id="PS00184">
    <property type="entry name" value="GARS"/>
    <property type="match status" value="1"/>
</dbReference>
<dbReference type="SMART" id="SM01209">
    <property type="entry name" value="GARS_A"/>
    <property type="match status" value="1"/>
</dbReference>
<dbReference type="Pfam" id="PF01071">
    <property type="entry name" value="GARS_A"/>
    <property type="match status" value="1"/>
</dbReference>
<dbReference type="Gene3D" id="3.30.1490.20">
    <property type="entry name" value="ATP-grasp fold, A domain"/>
    <property type="match status" value="1"/>
</dbReference>
<evidence type="ECO:0000256" key="13">
    <source>
        <dbReference type="PROSITE-ProRule" id="PRU00409"/>
    </source>
</evidence>